<dbReference type="AlphaFoldDB" id="A0A1F5JYW2"/>
<comment type="caution">
    <text evidence="1">The sequence shown here is derived from an EMBL/GenBank/DDBJ whole genome shotgun (WGS) entry which is preliminary data.</text>
</comment>
<sequence length="334" mass="37285">MIDKLREFAFGSFEERQAGPTLRRLSRKKVLNHKDQEDLKVAQGLSRRLFLKQGSLVVGGTAGVGTGGFGLLKFLFPDGIPTSSASLAGSTISPDNDDEAVYERYLNAFEAVAAGDDEASKILGFFKARRRKGYLSGDLVIADESGEAGTNFYTAIVHPIRNRQVFQRMQGFAQYNSNTLPQRLLLRDVPVTSLFAGVMVAHEGLHVYQDLIGIERSRPDGFMLGEQEAYELEFRLLNKATGGRFKEVLRQQVPNIEANKYRGKLSDEDYMRIAGLFEPYLSQDEEGIRIPIYILALNFEAAQMRATSPEEAKQSQVNYMRDVFSGQIPLLPLS</sequence>
<proteinExistence type="predicted"/>
<gene>
    <name evidence="1" type="ORF">A3C59_01920</name>
</gene>
<dbReference type="Proteomes" id="UP000176902">
    <property type="component" value="Unassembled WGS sequence"/>
</dbReference>
<protein>
    <submittedName>
        <fullName evidence="1">Uncharacterized protein</fullName>
    </submittedName>
</protein>
<accession>A0A1F5JYW2</accession>
<reference evidence="1 2" key="1">
    <citation type="journal article" date="2016" name="Nat. Commun.">
        <title>Thousands of microbial genomes shed light on interconnected biogeochemical processes in an aquifer system.</title>
        <authorList>
            <person name="Anantharaman K."/>
            <person name="Brown C.T."/>
            <person name="Hug L.A."/>
            <person name="Sharon I."/>
            <person name="Castelle C.J."/>
            <person name="Probst A.J."/>
            <person name="Thomas B.C."/>
            <person name="Singh A."/>
            <person name="Wilkins M.J."/>
            <person name="Karaoz U."/>
            <person name="Brodie E.L."/>
            <person name="Williams K.H."/>
            <person name="Hubbard S.S."/>
            <person name="Banfield J.F."/>
        </authorList>
    </citation>
    <scope>NUCLEOTIDE SEQUENCE [LARGE SCALE GENOMIC DNA]</scope>
</reference>
<evidence type="ECO:0000313" key="2">
    <source>
        <dbReference type="Proteomes" id="UP000176902"/>
    </source>
</evidence>
<evidence type="ECO:0000313" key="1">
    <source>
        <dbReference type="EMBL" id="OGE33847.1"/>
    </source>
</evidence>
<name>A0A1F5JYW2_9BACT</name>
<organism evidence="1 2">
    <name type="scientific">Candidatus Daviesbacteria bacterium RIFCSPHIGHO2_02_FULL_36_13</name>
    <dbReference type="NCBI Taxonomy" id="1797768"/>
    <lineage>
        <taxon>Bacteria</taxon>
        <taxon>Candidatus Daviesiibacteriota</taxon>
    </lineage>
</organism>
<dbReference type="EMBL" id="MFCV01000005">
    <property type="protein sequence ID" value="OGE33847.1"/>
    <property type="molecule type" value="Genomic_DNA"/>
</dbReference>